<comment type="subcellular location">
    <subcellularLocation>
        <location evidence="1">Membrane</location>
        <topology evidence="1">Multi-pass membrane protein</topology>
    </subcellularLocation>
</comment>
<dbReference type="InterPro" id="IPR032808">
    <property type="entry name" value="DoxX"/>
</dbReference>
<proteinExistence type="predicted"/>
<dbReference type="GO" id="GO:0016020">
    <property type="term" value="C:membrane"/>
    <property type="evidence" value="ECO:0007669"/>
    <property type="project" value="UniProtKB-SubCell"/>
</dbReference>
<dbReference type="KEGG" id="mcak:MCCS_01650"/>
<evidence type="ECO:0000256" key="1">
    <source>
        <dbReference type="ARBA" id="ARBA00004141"/>
    </source>
</evidence>
<keyword evidence="2 5" id="KW-0812">Transmembrane</keyword>
<evidence type="ECO:0000256" key="2">
    <source>
        <dbReference type="ARBA" id="ARBA00022692"/>
    </source>
</evidence>
<evidence type="ECO:0000256" key="3">
    <source>
        <dbReference type="ARBA" id="ARBA00022989"/>
    </source>
</evidence>
<evidence type="ECO:0008006" key="8">
    <source>
        <dbReference type="Google" id="ProtNLM"/>
    </source>
</evidence>
<feature type="transmembrane region" description="Helical" evidence="5">
    <location>
        <begin position="69"/>
        <end position="86"/>
    </location>
</feature>
<gene>
    <name evidence="6" type="ORF">MCCS_01650</name>
</gene>
<feature type="transmembrane region" description="Helical" evidence="5">
    <location>
        <begin position="45"/>
        <end position="62"/>
    </location>
</feature>
<dbReference type="OrthoDB" id="2389644at2"/>
<evidence type="ECO:0000313" key="7">
    <source>
        <dbReference type="Proteomes" id="UP000194154"/>
    </source>
</evidence>
<dbReference type="GeneID" id="35294321"/>
<evidence type="ECO:0000256" key="4">
    <source>
        <dbReference type="ARBA" id="ARBA00023136"/>
    </source>
</evidence>
<organism evidence="6 7">
    <name type="scientific">Macrococcoides canis</name>
    <dbReference type="NCBI Taxonomy" id="1855823"/>
    <lineage>
        <taxon>Bacteria</taxon>
        <taxon>Bacillati</taxon>
        <taxon>Bacillota</taxon>
        <taxon>Bacilli</taxon>
        <taxon>Bacillales</taxon>
        <taxon>Staphylococcaceae</taxon>
        <taxon>Macrococcoides</taxon>
    </lineage>
</organism>
<name>A0A1W7A8X2_9STAP</name>
<keyword evidence="3 5" id="KW-1133">Transmembrane helix</keyword>
<dbReference type="Pfam" id="PF13564">
    <property type="entry name" value="DoxX_2"/>
    <property type="match status" value="1"/>
</dbReference>
<dbReference type="EMBL" id="CP021059">
    <property type="protein sequence ID" value="ARQ05836.1"/>
    <property type="molecule type" value="Genomic_DNA"/>
</dbReference>
<protein>
    <recommendedName>
        <fullName evidence="8">DoxX family protein</fullName>
    </recommendedName>
</protein>
<dbReference type="RefSeq" id="WP_086041553.1">
    <property type="nucleotide sequence ID" value="NZ_CBCRZA010000020.1"/>
</dbReference>
<evidence type="ECO:0000256" key="5">
    <source>
        <dbReference type="SAM" id="Phobius"/>
    </source>
</evidence>
<keyword evidence="7" id="KW-1185">Reference proteome</keyword>
<reference evidence="6 7" key="1">
    <citation type="journal article" date="2017" name="Int. J. Syst. Evol. Microbiol.">
        <title>Macrococcus canis sp. nov., a skin bacterium associated with infections in dogs.</title>
        <authorList>
            <person name="Gobeli Brawand S."/>
            <person name="Cotting K."/>
            <person name="Gomez-Sanz E."/>
            <person name="Collaud A."/>
            <person name="Thomann A."/>
            <person name="Brodard I."/>
            <person name="Rodriguez-Campos S."/>
            <person name="Strauss C."/>
            <person name="Perreten V."/>
        </authorList>
    </citation>
    <scope>NUCLEOTIDE SEQUENCE [LARGE SCALE GENOMIC DNA]</scope>
    <source>
        <strain evidence="6 7">KM45013</strain>
    </source>
</reference>
<sequence length="115" mass="12732">MHKHIVNGYVAKDILKSSLPKVKNDEAMAQQFKEGFNLSPGMMKVAGYFELIGSIFLMLSVFNKKFARIGAILINVIMLGAMYNHLKAGHGVKSLSAAGKYFGLNMITLFDSFKK</sequence>
<evidence type="ECO:0000313" key="6">
    <source>
        <dbReference type="EMBL" id="ARQ05836.1"/>
    </source>
</evidence>
<accession>A0A1W7A8X2</accession>
<dbReference type="Proteomes" id="UP000194154">
    <property type="component" value="Chromosome"/>
</dbReference>
<keyword evidence="4 5" id="KW-0472">Membrane</keyword>
<dbReference type="STRING" id="1855823.MCCS_01650"/>
<dbReference type="AlphaFoldDB" id="A0A1W7A8X2"/>